<keyword evidence="6" id="KW-0539">Nucleus</keyword>
<feature type="domain" description="K-box" evidence="10">
    <location>
        <begin position="87"/>
        <end position="180"/>
    </location>
</feature>
<evidence type="ECO:0000256" key="1">
    <source>
        <dbReference type="ARBA" id="ARBA00004123"/>
    </source>
</evidence>
<protein>
    <submittedName>
        <fullName evidence="11">Uncharacterized protein</fullName>
    </submittedName>
</protein>
<evidence type="ECO:0000259" key="9">
    <source>
        <dbReference type="PROSITE" id="PS50066"/>
    </source>
</evidence>
<comment type="caution">
    <text evidence="11">The sequence shown here is derived from an EMBL/GenBank/DDBJ whole genome shotgun (WGS) entry which is preliminary data.</text>
</comment>
<dbReference type="GO" id="GO:0005634">
    <property type="term" value="C:nucleus"/>
    <property type="evidence" value="ECO:0007669"/>
    <property type="project" value="UniProtKB-SubCell"/>
</dbReference>
<organism evidence="11 12">
    <name type="scientific">Acacia crassicarpa</name>
    <name type="common">northern wattle</name>
    <dbReference type="NCBI Taxonomy" id="499986"/>
    <lineage>
        <taxon>Eukaryota</taxon>
        <taxon>Viridiplantae</taxon>
        <taxon>Streptophyta</taxon>
        <taxon>Embryophyta</taxon>
        <taxon>Tracheophyta</taxon>
        <taxon>Spermatophyta</taxon>
        <taxon>Magnoliopsida</taxon>
        <taxon>eudicotyledons</taxon>
        <taxon>Gunneridae</taxon>
        <taxon>Pentapetalae</taxon>
        <taxon>rosids</taxon>
        <taxon>fabids</taxon>
        <taxon>Fabales</taxon>
        <taxon>Fabaceae</taxon>
        <taxon>Caesalpinioideae</taxon>
        <taxon>mimosoid clade</taxon>
        <taxon>Acacieae</taxon>
        <taxon>Acacia</taxon>
    </lineage>
</organism>
<dbReference type="PROSITE" id="PS50066">
    <property type="entry name" value="MADS_BOX_2"/>
    <property type="match status" value="1"/>
</dbReference>
<dbReference type="AlphaFoldDB" id="A0AAE1JE01"/>
<evidence type="ECO:0000256" key="8">
    <source>
        <dbReference type="SAM" id="MobiDB-lite"/>
    </source>
</evidence>
<dbReference type="EMBL" id="JAWXYG010000007">
    <property type="protein sequence ID" value="KAK4266758.1"/>
    <property type="molecule type" value="Genomic_DNA"/>
</dbReference>
<keyword evidence="2" id="KW-0805">Transcription regulation</keyword>
<dbReference type="GO" id="GO:0045944">
    <property type="term" value="P:positive regulation of transcription by RNA polymerase II"/>
    <property type="evidence" value="ECO:0007669"/>
    <property type="project" value="InterPro"/>
</dbReference>
<evidence type="ECO:0000256" key="2">
    <source>
        <dbReference type="ARBA" id="ARBA00023015"/>
    </source>
</evidence>
<dbReference type="GO" id="GO:0009908">
    <property type="term" value="P:flower development"/>
    <property type="evidence" value="ECO:0007669"/>
    <property type="project" value="UniProtKB-KW"/>
</dbReference>
<dbReference type="InterPro" id="IPR002487">
    <property type="entry name" value="TF_Kbox"/>
</dbReference>
<keyword evidence="5" id="KW-0804">Transcription</keyword>
<dbReference type="PROSITE" id="PS00350">
    <property type="entry name" value="MADS_BOX_1"/>
    <property type="match status" value="1"/>
</dbReference>
<keyword evidence="4" id="KW-0238">DNA-binding</keyword>
<gene>
    <name evidence="11" type="ORF">QN277_023637</name>
</gene>
<proteinExistence type="predicted"/>
<dbReference type="GO" id="GO:0000977">
    <property type="term" value="F:RNA polymerase II transcription regulatory region sequence-specific DNA binding"/>
    <property type="evidence" value="ECO:0007669"/>
    <property type="project" value="InterPro"/>
</dbReference>
<feature type="coiled-coil region" evidence="7">
    <location>
        <begin position="87"/>
        <end position="177"/>
    </location>
</feature>
<dbReference type="InterPro" id="IPR002100">
    <property type="entry name" value="TF_MADSbox"/>
</dbReference>
<dbReference type="PRINTS" id="PR00404">
    <property type="entry name" value="MADSDOMAIN"/>
</dbReference>
<evidence type="ECO:0000256" key="3">
    <source>
        <dbReference type="ARBA" id="ARBA00023089"/>
    </source>
</evidence>
<comment type="subcellular location">
    <subcellularLocation>
        <location evidence="1">Nucleus</location>
    </subcellularLocation>
</comment>
<keyword evidence="12" id="KW-1185">Reference proteome</keyword>
<evidence type="ECO:0000259" key="10">
    <source>
        <dbReference type="PROSITE" id="PS51297"/>
    </source>
</evidence>
<dbReference type="Proteomes" id="UP001293593">
    <property type="component" value="Unassembled WGS sequence"/>
</dbReference>
<dbReference type="GO" id="GO:0003700">
    <property type="term" value="F:DNA-binding transcription factor activity"/>
    <property type="evidence" value="ECO:0007669"/>
    <property type="project" value="InterPro"/>
</dbReference>
<evidence type="ECO:0000256" key="6">
    <source>
        <dbReference type="ARBA" id="ARBA00023242"/>
    </source>
</evidence>
<dbReference type="InterPro" id="IPR033896">
    <property type="entry name" value="MEF2-like_N"/>
</dbReference>
<dbReference type="FunFam" id="3.40.1810.10:FF:000012">
    <property type="entry name" value="MADS-box protein SOC1"/>
    <property type="match status" value="1"/>
</dbReference>
<dbReference type="SUPFAM" id="SSF55455">
    <property type="entry name" value="SRF-like"/>
    <property type="match status" value="1"/>
</dbReference>
<evidence type="ECO:0000256" key="4">
    <source>
        <dbReference type="ARBA" id="ARBA00023125"/>
    </source>
</evidence>
<dbReference type="InterPro" id="IPR050142">
    <property type="entry name" value="MADS-box/MEF2_TF"/>
</dbReference>
<accession>A0AAE1JE01</accession>
<dbReference type="SMART" id="SM00432">
    <property type="entry name" value="MADS"/>
    <property type="match status" value="1"/>
</dbReference>
<feature type="compositionally biased region" description="Polar residues" evidence="8">
    <location>
        <begin position="178"/>
        <end position="198"/>
    </location>
</feature>
<keyword evidence="7" id="KW-0175">Coiled coil</keyword>
<reference evidence="11" key="1">
    <citation type="submission" date="2023-10" db="EMBL/GenBank/DDBJ databases">
        <title>Chromosome-level genome of the transformable northern wattle, Acacia crassicarpa.</title>
        <authorList>
            <person name="Massaro I."/>
            <person name="Sinha N.R."/>
            <person name="Poethig S."/>
            <person name="Leichty A.R."/>
        </authorList>
    </citation>
    <scope>NUCLEOTIDE SEQUENCE</scope>
    <source>
        <strain evidence="11">Acra3RX</strain>
        <tissue evidence="11">Leaf</tissue>
    </source>
</reference>
<dbReference type="GO" id="GO:0050793">
    <property type="term" value="P:regulation of developmental process"/>
    <property type="evidence" value="ECO:0007669"/>
    <property type="project" value="UniProtKB-ARBA"/>
</dbReference>
<name>A0AAE1JE01_9FABA</name>
<dbReference type="PROSITE" id="PS51297">
    <property type="entry name" value="K_BOX"/>
    <property type="match status" value="1"/>
</dbReference>
<dbReference type="Pfam" id="PF01486">
    <property type="entry name" value="K-box"/>
    <property type="match status" value="1"/>
</dbReference>
<sequence>MVRGKTEMRRIENATSRQVTFSKRRNGLLKKAFELSVLCDAEVALIIFSPRGKLYEFASSSLQETIERYRKHTRDTQTATRFSEQNMQHLKQEAASMMKKIEFLELSKRKLLGEGLGSCSIEELNQIEQQLEKSVSTIRARKNQAYNEQVEQLKAKEKVLEAENARLSEKCAILAQQATNGEQQRESQPYAESSPSSDVETELFIGLPETRARRSILPPLPPRSS</sequence>
<dbReference type="PANTHER" id="PTHR48019">
    <property type="entry name" value="SERUM RESPONSE FACTOR HOMOLOG"/>
    <property type="match status" value="1"/>
</dbReference>
<evidence type="ECO:0000256" key="7">
    <source>
        <dbReference type="SAM" id="Coils"/>
    </source>
</evidence>
<evidence type="ECO:0000313" key="12">
    <source>
        <dbReference type="Proteomes" id="UP001293593"/>
    </source>
</evidence>
<feature type="region of interest" description="Disordered" evidence="8">
    <location>
        <begin position="178"/>
        <end position="225"/>
    </location>
</feature>
<evidence type="ECO:0000313" key="11">
    <source>
        <dbReference type="EMBL" id="KAK4266758.1"/>
    </source>
</evidence>
<dbReference type="InterPro" id="IPR036879">
    <property type="entry name" value="TF_MADSbox_sf"/>
</dbReference>
<dbReference type="Pfam" id="PF00319">
    <property type="entry name" value="SRF-TF"/>
    <property type="match status" value="1"/>
</dbReference>
<dbReference type="GO" id="GO:0046983">
    <property type="term" value="F:protein dimerization activity"/>
    <property type="evidence" value="ECO:0007669"/>
    <property type="project" value="InterPro"/>
</dbReference>
<keyword evidence="3" id="KW-0287">Flowering</keyword>
<dbReference type="Gene3D" id="3.40.1810.10">
    <property type="entry name" value="Transcription factor, MADS-box"/>
    <property type="match status" value="1"/>
</dbReference>
<evidence type="ECO:0000256" key="5">
    <source>
        <dbReference type="ARBA" id="ARBA00023163"/>
    </source>
</evidence>
<dbReference type="CDD" id="cd00265">
    <property type="entry name" value="MADS_MEF2_like"/>
    <property type="match status" value="1"/>
</dbReference>
<feature type="domain" description="MADS-box" evidence="9">
    <location>
        <begin position="1"/>
        <end position="61"/>
    </location>
</feature>